<feature type="coiled-coil region" evidence="1">
    <location>
        <begin position="975"/>
        <end position="1024"/>
    </location>
</feature>
<protein>
    <submittedName>
        <fullName evidence="2">Uncharacterized protein</fullName>
    </submittedName>
</protein>
<proteinExistence type="predicted"/>
<dbReference type="EMBL" id="JARJLG010000049">
    <property type="protein sequence ID" value="KAJ7760269.1"/>
    <property type="molecule type" value="Genomic_DNA"/>
</dbReference>
<name>A0AAD7J9Q0_9AGAR</name>
<dbReference type="Proteomes" id="UP001215280">
    <property type="component" value="Unassembled WGS sequence"/>
</dbReference>
<organism evidence="2 3">
    <name type="scientific">Mycena maculata</name>
    <dbReference type="NCBI Taxonomy" id="230809"/>
    <lineage>
        <taxon>Eukaryota</taxon>
        <taxon>Fungi</taxon>
        <taxon>Dikarya</taxon>
        <taxon>Basidiomycota</taxon>
        <taxon>Agaricomycotina</taxon>
        <taxon>Agaricomycetes</taxon>
        <taxon>Agaricomycetidae</taxon>
        <taxon>Agaricales</taxon>
        <taxon>Marasmiineae</taxon>
        <taxon>Mycenaceae</taxon>
        <taxon>Mycena</taxon>
    </lineage>
</organism>
<gene>
    <name evidence="2" type="ORF">DFH07DRAFT_740774</name>
</gene>
<keyword evidence="1" id="KW-0175">Coiled coil</keyword>
<evidence type="ECO:0000313" key="3">
    <source>
        <dbReference type="Proteomes" id="UP001215280"/>
    </source>
</evidence>
<accession>A0AAD7J9Q0</accession>
<keyword evidence="3" id="KW-1185">Reference proteome</keyword>
<reference evidence="2" key="1">
    <citation type="submission" date="2023-03" db="EMBL/GenBank/DDBJ databases">
        <title>Massive genome expansion in bonnet fungi (Mycena s.s.) driven by repeated elements and novel gene families across ecological guilds.</title>
        <authorList>
            <consortium name="Lawrence Berkeley National Laboratory"/>
            <person name="Harder C.B."/>
            <person name="Miyauchi S."/>
            <person name="Viragh M."/>
            <person name="Kuo A."/>
            <person name="Thoen E."/>
            <person name="Andreopoulos B."/>
            <person name="Lu D."/>
            <person name="Skrede I."/>
            <person name="Drula E."/>
            <person name="Henrissat B."/>
            <person name="Morin E."/>
            <person name="Kohler A."/>
            <person name="Barry K."/>
            <person name="LaButti K."/>
            <person name="Morin E."/>
            <person name="Salamov A."/>
            <person name="Lipzen A."/>
            <person name="Mereny Z."/>
            <person name="Hegedus B."/>
            <person name="Baldrian P."/>
            <person name="Stursova M."/>
            <person name="Weitz H."/>
            <person name="Taylor A."/>
            <person name="Grigoriev I.V."/>
            <person name="Nagy L.G."/>
            <person name="Martin F."/>
            <person name="Kauserud H."/>
        </authorList>
    </citation>
    <scope>NUCLEOTIDE SEQUENCE</scope>
    <source>
        <strain evidence="2">CBHHK188m</strain>
    </source>
</reference>
<evidence type="ECO:0000313" key="2">
    <source>
        <dbReference type="EMBL" id="KAJ7760269.1"/>
    </source>
</evidence>
<sequence>MSTETPDTSKGSSPPKDFVLSGQLDSLFGLATKLAADFYSYHGDLPSGLTLPADASGPIYQLATLKDDLLISTILPKLTGTEFDRMPLKNVVFTYQNCEIDPSKPAGFYINGDIVFDSSFGAVHDALSTVLGIPNPTLHIQGSLGTSSSFNKPLQLSSFMLSGSFPDLVIEPCAELTLSAITVELLGYDGVRYTSDGTAYGGMCYGFHIVGTMHTGLDQLLDLTFDISDGGGGTLALTATQANPWDGAFGIKGLMLQAFTLHTTLDVKKLMDTFNFDVAAALIAGDTVGTLNGVYNADKTFSVSANLTNLGTSGLSDLYEHIHGSPLAAPKLSVQIGSATLTIASGSGFSVNIQDLSVEHYTGVNAEVDFSSTGAVVKANLADNGSGESTLKFNEIEIDKAYIQITFAAKSADVILGGVLRWESFTLDADVHIYRAAPLAASPAASSGSTQPDDSLQWTVFADFKTAADAEQGLPFSTLIPALKGSFLGDITLEDAAFIAASQDDPEIGNFDTTFPVKQGVQFCAVLGLIKQLSEIMRVQEQPRLVLSAAWSKASGFSLDVLLPSPMQINLGRGIITDPFSLQIRTTSTSPSVVPPTIQLNAGLKIPTANNPEPLHFTFSLAFNALEVIATGELAGYWNDPFGLSPKLRIGPDVLLLLGITFEDALPLPFGFVGGLQIGDVVANVAFEVSDVPSQELLSADVQNLHITDVVQLAEDLIQKKIPDIPDFMVFKDIKLYVCPTGVTMGDVVYQRGIQFYADMLIFGQEAEVNVQVDDKIITASSSLDNLTLGPLHVTGIDSPKATSNVVISPDKQAGSFNGKITLYDLEVDLDLQFEFKPDPSFHFHFELDFTPQFKFTVDANMIGKMDNIHDFSGVKFQLVAVMQQDILDYVAQSVNAQFKQATQTEKSDINAQKAKVDAAKSVMDESIKAQQATVDQAYREWKAKSDAVHKQFNATTDAYNTQVKVLQGQLDAAMAKYRADLADAQHKLNAAQADCASRMQAAQTQLEKAQKEWADKLAAAQKQLDGAMRDMYAKFGDAEKNIDAAQGKVNGIQHQIDDVDGKIRKLEHLHGIEAIGKAGLPALYTGKGTLIASMKTAEGLLDAAKGVLKSQNYIAAHGIMQAAQETLTATQKSGQAAISGAQATVTATDKATQATVDAASSSLSQVGKVGPAAIDVASKSLDAYKKARVATLNAAQAGVDGLSKCGEWLAYQSALAGLKAAQSSTHELDLATGALEVAETGGVGLLQAADYVASHSLGFVDIHYIRIECEFDKAAKGADFAANVQGSVVGKAFAFDITYDTRKPAKFINDTFQKCALFFLSLDSAHRSSFRLLDEVNASLST</sequence>
<comment type="caution">
    <text evidence="2">The sequence shown here is derived from an EMBL/GenBank/DDBJ whole genome shotgun (WGS) entry which is preliminary data.</text>
</comment>
<evidence type="ECO:0000256" key="1">
    <source>
        <dbReference type="SAM" id="Coils"/>
    </source>
</evidence>